<keyword evidence="2" id="KW-1185">Reference proteome</keyword>
<name>A0ABS7IBW2_9HYPH</name>
<sequence>MSDHTRALAAAVDAFLNCRPTDDVVCQDIDMQMRGILNQQLDAAIGAYLSSIAAPPAAAAGMDYKTLYEISYEIGTQRTKALESLCTWLLHRFGPDSPEGREANARLCGLRSSTLESEGGANG</sequence>
<dbReference type="Proteomes" id="UP000770629">
    <property type="component" value="Unassembled WGS sequence"/>
</dbReference>
<proteinExistence type="predicted"/>
<dbReference type="RefSeq" id="WP_221119275.1">
    <property type="nucleotide sequence ID" value="NZ_JABDYF010000003.1"/>
</dbReference>
<reference evidence="1 2" key="1">
    <citation type="submission" date="2020-04" db="EMBL/GenBank/DDBJ databases">
        <title>Global-level population genomics: horizontal gene transfer, symbiosis and evolution in Rhizobia.</title>
        <authorList>
            <person name="Gai Y."/>
        </authorList>
    </citation>
    <scope>NUCLEOTIDE SEQUENCE [LARGE SCALE GENOMIC DNA]</scope>
    <source>
        <strain evidence="1 2">BLR33</strain>
    </source>
</reference>
<comment type="caution">
    <text evidence="1">The sequence shown here is derived from an EMBL/GenBank/DDBJ whole genome shotgun (WGS) entry which is preliminary data.</text>
</comment>
<dbReference type="EMBL" id="JABDYF010000003">
    <property type="protein sequence ID" value="MBX5089394.1"/>
    <property type="molecule type" value="Genomic_DNA"/>
</dbReference>
<accession>A0ABS7IBW2</accession>
<evidence type="ECO:0000313" key="2">
    <source>
        <dbReference type="Proteomes" id="UP000770629"/>
    </source>
</evidence>
<evidence type="ECO:0000313" key="1">
    <source>
        <dbReference type="EMBL" id="MBX5089394.1"/>
    </source>
</evidence>
<organism evidence="1 2">
    <name type="scientific">Rhizobium lentis</name>
    <dbReference type="NCBI Taxonomy" id="1138194"/>
    <lineage>
        <taxon>Bacteria</taxon>
        <taxon>Pseudomonadati</taxon>
        <taxon>Pseudomonadota</taxon>
        <taxon>Alphaproteobacteria</taxon>
        <taxon>Hyphomicrobiales</taxon>
        <taxon>Rhizobiaceae</taxon>
        <taxon>Rhizobium/Agrobacterium group</taxon>
        <taxon>Rhizobium</taxon>
    </lineage>
</organism>
<protein>
    <submittedName>
        <fullName evidence="1">Uncharacterized protein</fullName>
    </submittedName>
</protein>
<gene>
    <name evidence="1" type="ORF">HJB60_09440</name>
</gene>